<evidence type="ECO:0000256" key="1">
    <source>
        <dbReference type="ARBA" id="ARBA00023125"/>
    </source>
</evidence>
<dbReference type="InterPro" id="IPR001647">
    <property type="entry name" value="HTH_TetR"/>
</dbReference>
<evidence type="ECO:0000256" key="2">
    <source>
        <dbReference type="PROSITE-ProRule" id="PRU00335"/>
    </source>
</evidence>
<evidence type="ECO:0000313" key="4">
    <source>
        <dbReference type="EMBL" id="MBU6114424.1"/>
    </source>
</evidence>
<dbReference type="EMBL" id="JAHLZN010000024">
    <property type="protein sequence ID" value="MBU6114424.1"/>
    <property type="molecule type" value="Genomic_DNA"/>
</dbReference>
<dbReference type="InterPro" id="IPR050624">
    <property type="entry name" value="HTH-type_Tx_Regulator"/>
</dbReference>
<dbReference type="Pfam" id="PF14278">
    <property type="entry name" value="TetR_C_8"/>
    <property type="match status" value="1"/>
</dbReference>
<keyword evidence="1 2" id="KW-0238">DNA-binding</keyword>
<organism evidence="4 5">
    <name type="scientific">Mammaliicoccus lentus</name>
    <name type="common">Staphylococcus lentus</name>
    <dbReference type="NCBI Taxonomy" id="42858"/>
    <lineage>
        <taxon>Bacteria</taxon>
        <taxon>Bacillati</taxon>
        <taxon>Bacillota</taxon>
        <taxon>Bacilli</taxon>
        <taxon>Bacillales</taxon>
        <taxon>Staphylococcaceae</taxon>
        <taxon>Mammaliicoccus</taxon>
    </lineage>
</organism>
<evidence type="ECO:0000313" key="5">
    <source>
        <dbReference type="Proteomes" id="UP000770161"/>
    </source>
</evidence>
<proteinExistence type="predicted"/>
<protein>
    <submittedName>
        <fullName evidence="4">TetR/AcrR family transcriptional regulator</fullName>
    </submittedName>
</protein>
<feature type="domain" description="HTH tetR-type" evidence="3">
    <location>
        <begin position="23"/>
        <end position="83"/>
    </location>
</feature>
<dbReference type="InterPro" id="IPR039532">
    <property type="entry name" value="TetR_C_Firmicutes"/>
</dbReference>
<gene>
    <name evidence="4" type="ORF">KQ656_10650</name>
</gene>
<name>A0ABS6GY96_MAMLE</name>
<dbReference type="Proteomes" id="UP000770161">
    <property type="component" value="Unassembled WGS sequence"/>
</dbReference>
<comment type="caution">
    <text evidence="4">The sequence shown here is derived from an EMBL/GenBank/DDBJ whole genome shotgun (WGS) entry which is preliminary data.</text>
</comment>
<accession>A0ABS6GY96</accession>
<dbReference type="PANTHER" id="PTHR43479">
    <property type="entry name" value="ACREF/ENVCD OPERON REPRESSOR-RELATED"/>
    <property type="match status" value="1"/>
</dbReference>
<evidence type="ECO:0000259" key="3">
    <source>
        <dbReference type="PROSITE" id="PS50977"/>
    </source>
</evidence>
<dbReference type="PROSITE" id="PS50977">
    <property type="entry name" value="HTH_TETR_2"/>
    <property type="match status" value="1"/>
</dbReference>
<sequence>MMFNAHILKIVEKKGVIMDKRKEKSQQLIIESFIKLMQEKDIAKISMKDIAEESNINRGTIYLNFIDKYDILDHAIDIIMAEGIEKCANFMSERDDAQESIREIFKVIDKQYEILKKLVQKSDLNVLKQTLTDKFKSNIKQENNEITIQFLASAIVGVIVWWIEKSRPCSIDELSNKLWYLLEPHIEEIR</sequence>
<dbReference type="Pfam" id="PF00440">
    <property type="entry name" value="TetR_N"/>
    <property type="match status" value="1"/>
</dbReference>
<feature type="DNA-binding region" description="H-T-H motif" evidence="2">
    <location>
        <begin position="46"/>
        <end position="65"/>
    </location>
</feature>
<keyword evidence="5" id="KW-1185">Reference proteome</keyword>
<dbReference type="PANTHER" id="PTHR43479:SF11">
    <property type="entry name" value="ACREF_ENVCD OPERON REPRESSOR-RELATED"/>
    <property type="match status" value="1"/>
</dbReference>
<reference evidence="4 5" key="1">
    <citation type="submission" date="2021-06" db="EMBL/GenBank/DDBJ databases">
        <title>Staphylococcus lentus K169 genome sequencing.</title>
        <authorList>
            <person name="Sundareshan S."/>
            <person name="Akhila D.S."/>
            <person name="Prachi D."/>
            <person name="Sivakumar R."/>
            <person name="Rajendhran J."/>
            <person name="Isloor S."/>
            <person name="Hegde N.R."/>
        </authorList>
    </citation>
    <scope>NUCLEOTIDE SEQUENCE [LARGE SCALE GENOMIC DNA]</scope>
    <source>
        <strain evidence="4 5">K169</strain>
    </source>
</reference>